<sequence>MAGCTLGVVSLDPVKLKRKQLEGSEHEKRQAAMILPVLASHHHLLVTLLLCNAAANEALPIFMNYLVDEQTSILISITCVLVFGEILPSAIMTGPSQMRIAAFLSPLIRVLLIVTSPISWPVAKLLDCWLGHEGEATDDADEILQRQLARVHELRATEYVSAALIRKIGRTRFDSPTDEKLFTHDTWAQHAGLSPFNRWKKYVTGWRSSSVLRAVLSRTAFVTAWTGVVVLLGSRLPISPVALQLQGTAIGLVLAFRNNAAYERLAEARALMGKVITLGREIASGAITFLAPDEQDGYPTAEAYHLVRYMAVFGWVLKARLRDGEVAEDVLRAVLSDEEVGWLLKQRSPTVAIIGQIRRLLYTQYANGKLAAHLHSKLELNLLELYSVIGGIERLFTSPIPPTMTRHVVRSLCLWLLAMPLALVGSMPPLAVVFFTTATAYIFLGIEELGVQVEQPFDILPLWQICHLATRNVEEAAFAHHDPWPSSHRPVAELPPYDVLTFGRGPVWTSVPLPETAS</sequence>
<keyword evidence="3" id="KW-1003">Cell membrane</keyword>
<dbReference type="AlphaFoldDB" id="A0A0M0JRS2"/>
<dbReference type="PANTHER" id="PTHR33281:SF19">
    <property type="entry name" value="VOLTAGE-DEPENDENT ANION CHANNEL-FORMING PROTEIN YNEE"/>
    <property type="match status" value="1"/>
</dbReference>
<evidence type="ECO:0000313" key="12">
    <source>
        <dbReference type="Proteomes" id="UP000037460"/>
    </source>
</evidence>
<evidence type="ECO:0000256" key="2">
    <source>
        <dbReference type="ARBA" id="ARBA00022448"/>
    </source>
</evidence>
<protein>
    <submittedName>
        <fullName evidence="11">Duf21 domain-containing protein</fullName>
    </submittedName>
</protein>
<keyword evidence="6" id="KW-0406">Ion transport</keyword>
<comment type="subcellular location">
    <subcellularLocation>
        <location evidence="1">Cell membrane</location>
        <topology evidence="1">Multi-pass membrane protein</topology>
    </subcellularLocation>
</comment>
<keyword evidence="12" id="KW-1185">Reference proteome</keyword>
<dbReference type="OrthoDB" id="1368at2759"/>
<dbReference type="PROSITE" id="PS51846">
    <property type="entry name" value="CNNM"/>
    <property type="match status" value="1"/>
</dbReference>
<evidence type="ECO:0000256" key="9">
    <source>
        <dbReference type="SAM" id="Phobius"/>
    </source>
</evidence>
<dbReference type="Pfam" id="PF25539">
    <property type="entry name" value="Bestrophin_2"/>
    <property type="match status" value="1"/>
</dbReference>
<name>A0A0M0JRS2_9EUKA</name>
<evidence type="ECO:0000256" key="4">
    <source>
        <dbReference type="ARBA" id="ARBA00022692"/>
    </source>
</evidence>
<evidence type="ECO:0000256" key="5">
    <source>
        <dbReference type="ARBA" id="ARBA00022989"/>
    </source>
</evidence>
<dbReference type="GO" id="GO:0005254">
    <property type="term" value="F:chloride channel activity"/>
    <property type="evidence" value="ECO:0007669"/>
    <property type="project" value="InterPro"/>
</dbReference>
<evidence type="ECO:0000256" key="7">
    <source>
        <dbReference type="ARBA" id="ARBA00023136"/>
    </source>
</evidence>
<accession>A0A0M0JRS2</accession>
<evidence type="ECO:0000256" key="1">
    <source>
        <dbReference type="ARBA" id="ARBA00004651"/>
    </source>
</evidence>
<proteinExistence type="predicted"/>
<dbReference type="Proteomes" id="UP000037460">
    <property type="component" value="Unassembled WGS sequence"/>
</dbReference>
<feature type="transmembrane region" description="Helical" evidence="9">
    <location>
        <begin position="44"/>
        <end position="67"/>
    </location>
</feature>
<keyword evidence="4 8" id="KW-0812">Transmembrane</keyword>
<dbReference type="GO" id="GO:0005886">
    <property type="term" value="C:plasma membrane"/>
    <property type="evidence" value="ECO:0007669"/>
    <property type="project" value="UniProtKB-SubCell"/>
</dbReference>
<evidence type="ECO:0000313" key="11">
    <source>
        <dbReference type="EMBL" id="KOO28967.1"/>
    </source>
</evidence>
<feature type="domain" description="CNNM transmembrane" evidence="10">
    <location>
        <begin position="1"/>
        <end position="159"/>
    </location>
</feature>
<keyword evidence="2" id="KW-0813">Transport</keyword>
<evidence type="ECO:0000256" key="8">
    <source>
        <dbReference type="PROSITE-ProRule" id="PRU01193"/>
    </source>
</evidence>
<evidence type="ECO:0000256" key="3">
    <source>
        <dbReference type="ARBA" id="ARBA00022475"/>
    </source>
</evidence>
<comment type="caution">
    <text evidence="11">The sequence shown here is derived from an EMBL/GenBank/DDBJ whole genome shotgun (WGS) entry which is preliminary data.</text>
</comment>
<evidence type="ECO:0000256" key="6">
    <source>
        <dbReference type="ARBA" id="ARBA00023065"/>
    </source>
</evidence>
<keyword evidence="7 8" id="KW-0472">Membrane</keyword>
<keyword evidence="5 8" id="KW-1133">Transmembrane helix</keyword>
<dbReference type="InterPro" id="IPR002550">
    <property type="entry name" value="CNNM"/>
</dbReference>
<feature type="transmembrane region" description="Helical" evidence="9">
    <location>
        <begin position="100"/>
        <end position="120"/>
    </location>
</feature>
<gene>
    <name evidence="11" type="ORF">Ctob_014253</name>
</gene>
<feature type="transmembrane region" description="Helical" evidence="9">
    <location>
        <begin position="73"/>
        <end position="93"/>
    </location>
</feature>
<dbReference type="InterPro" id="IPR044669">
    <property type="entry name" value="YneE/VCCN1/2-like"/>
</dbReference>
<dbReference type="Pfam" id="PF01595">
    <property type="entry name" value="CNNM"/>
    <property type="match status" value="1"/>
</dbReference>
<dbReference type="PANTHER" id="PTHR33281">
    <property type="entry name" value="UPF0187 PROTEIN YNEE"/>
    <property type="match status" value="1"/>
</dbReference>
<reference evidence="12" key="1">
    <citation type="journal article" date="2015" name="PLoS Genet.">
        <title>Genome Sequence and Transcriptome Analyses of Chrysochromulina tobin: Metabolic Tools for Enhanced Algal Fitness in the Prominent Order Prymnesiales (Haptophyceae).</title>
        <authorList>
            <person name="Hovde B.T."/>
            <person name="Deodato C.R."/>
            <person name="Hunsperger H.M."/>
            <person name="Ryken S.A."/>
            <person name="Yost W."/>
            <person name="Jha R.K."/>
            <person name="Patterson J."/>
            <person name="Monnat R.J. Jr."/>
            <person name="Barlow S.B."/>
            <person name="Starkenburg S.R."/>
            <person name="Cattolico R.A."/>
        </authorList>
    </citation>
    <scope>NUCLEOTIDE SEQUENCE</scope>
    <source>
        <strain evidence="12">CCMP291</strain>
    </source>
</reference>
<feature type="transmembrane region" description="Helical" evidence="9">
    <location>
        <begin position="414"/>
        <end position="444"/>
    </location>
</feature>
<dbReference type="EMBL" id="JWZX01002484">
    <property type="protein sequence ID" value="KOO28967.1"/>
    <property type="molecule type" value="Genomic_DNA"/>
</dbReference>
<evidence type="ECO:0000259" key="10">
    <source>
        <dbReference type="PROSITE" id="PS51846"/>
    </source>
</evidence>
<organism evidence="11 12">
    <name type="scientific">Chrysochromulina tobinii</name>
    <dbReference type="NCBI Taxonomy" id="1460289"/>
    <lineage>
        <taxon>Eukaryota</taxon>
        <taxon>Haptista</taxon>
        <taxon>Haptophyta</taxon>
        <taxon>Prymnesiophyceae</taxon>
        <taxon>Prymnesiales</taxon>
        <taxon>Chrysochromulinaceae</taxon>
        <taxon>Chrysochromulina</taxon>
    </lineage>
</organism>